<protein>
    <submittedName>
        <fullName evidence="1">Cdc25 phosphatase Ibp1</fullName>
        <ecNumber evidence="1">3.1.3.48</ecNumber>
    </submittedName>
</protein>
<name>A0ABR3Q9B5_9TREE</name>
<dbReference type="Proteomes" id="UP001565368">
    <property type="component" value="Unassembled WGS sequence"/>
</dbReference>
<dbReference type="EMBL" id="JBBXJM010000002">
    <property type="protein sequence ID" value="KAL1411031.1"/>
    <property type="molecule type" value="Genomic_DNA"/>
</dbReference>
<dbReference type="SUPFAM" id="SSF52821">
    <property type="entry name" value="Rhodanese/Cell cycle control phosphatase"/>
    <property type="match status" value="1"/>
</dbReference>
<evidence type="ECO:0000313" key="1">
    <source>
        <dbReference type="EMBL" id="KAL1411031.1"/>
    </source>
</evidence>
<dbReference type="GeneID" id="95983021"/>
<dbReference type="RefSeq" id="XP_069210975.1">
    <property type="nucleotide sequence ID" value="XM_069350589.1"/>
</dbReference>
<gene>
    <name evidence="1" type="primary">ibp1</name>
    <name evidence="1" type="ORF">Q8F55_001978</name>
</gene>
<dbReference type="InterPro" id="IPR036873">
    <property type="entry name" value="Rhodanese-like_dom_sf"/>
</dbReference>
<dbReference type="GO" id="GO:0004725">
    <property type="term" value="F:protein tyrosine phosphatase activity"/>
    <property type="evidence" value="ECO:0007669"/>
    <property type="project" value="UniProtKB-EC"/>
</dbReference>
<accession>A0ABR3Q9B5</accession>
<keyword evidence="2" id="KW-1185">Reference proteome</keyword>
<reference evidence="1 2" key="1">
    <citation type="submission" date="2023-08" db="EMBL/GenBank/DDBJ databases">
        <title>Annotated Genome Sequence of Vanrija albida AlHP1.</title>
        <authorList>
            <person name="Herzog R."/>
        </authorList>
    </citation>
    <scope>NUCLEOTIDE SEQUENCE [LARGE SCALE GENOMIC DNA]</scope>
    <source>
        <strain evidence="1 2">AlHP1</strain>
    </source>
</reference>
<comment type="caution">
    <text evidence="1">The sequence shown here is derived from an EMBL/GenBank/DDBJ whole genome shotgun (WGS) entry which is preliminary data.</text>
</comment>
<sequence length="119" mass="13333">MRWALDAARSLRALRVPLPAPARRAASTPAMSQQKYRYISADDLAALLKSEPGGAFKTWAVIDVRDSDFARYAEAREAQLAAAAPAQEILVLRQGFEGFQSRYRDDAALVEKFNKFYHD</sequence>
<proteinExistence type="predicted"/>
<dbReference type="EC" id="3.1.3.48" evidence="1"/>
<organism evidence="1 2">
    <name type="scientific">Vanrija albida</name>
    <dbReference type="NCBI Taxonomy" id="181172"/>
    <lineage>
        <taxon>Eukaryota</taxon>
        <taxon>Fungi</taxon>
        <taxon>Dikarya</taxon>
        <taxon>Basidiomycota</taxon>
        <taxon>Agaricomycotina</taxon>
        <taxon>Tremellomycetes</taxon>
        <taxon>Trichosporonales</taxon>
        <taxon>Trichosporonaceae</taxon>
        <taxon>Vanrija</taxon>
    </lineage>
</organism>
<keyword evidence="1" id="KW-0378">Hydrolase</keyword>
<evidence type="ECO:0000313" key="2">
    <source>
        <dbReference type="Proteomes" id="UP001565368"/>
    </source>
</evidence>